<keyword evidence="3" id="KW-0731">Sigma factor</keyword>
<comment type="similarity">
    <text evidence="1">Belongs to the sigma-70 factor family. ECF subfamily.</text>
</comment>
<dbReference type="InterPro" id="IPR013325">
    <property type="entry name" value="RNA_pol_sigma_r2"/>
</dbReference>
<dbReference type="Gene3D" id="1.10.10.10">
    <property type="entry name" value="Winged helix-like DNA-binding domain superfamily/Winged helix DNA-binding domain"/>
    <property type="match status" value="1"/>
</dbReference>
<evidence type="ECO:0000256" key="2">
    <source>
        <dbReference type="ARBA" id="ARBA00023015"/>
    </source>
</evidence>
<organism evidence="7 8">
    <name type="scientific">Paenibacillus harenae</name>
    <dbReference type="NCBI Taxonomy" id="306543"/>
    <lineage>
        <taxon>Bacteria</taxon>
        <taxon>Bacillati</taxon>
        <taxon>Bacillota</taxon>
        <taxon>Bacilli</taxon>
        <taxon>Bacillales</taxon>
        <taxon>Paenibacillaceae</taxon>
        <taxon>Paenibacillus</taxon>
    </lineage>
</organism>
<dbReference type="SUPFAM" id="SSF88659">
    <property type="entry name" value="Sigma3 and sigma4 domains of RNA polymerase sigma factors"/>
    <property type="match status" value="1"/>
</dbReference>
<gene>
    <name evidence="7" type="ORF">J2T15_005391</name>
</gene>
<dbReference type="Gene3D" id="1.10.1740.10">
    <property type="match status" value="1"/>
</dbReference>
<feature type="domain" description="RNA polymerase sigma-70 region 2" evidence="5">
    <location>
        <begin position="52"/>
        <end position="114"/>
    </location>
</feature>
<dbReference type="RefSeq" id="WP_307207915.1">
    <property type="nucleotide sequence ID" value="NZ_JAUSSU010000013.1"/>
</dbReference>
<name>A0ABT9U8L5_PAEHA</name>
<dbReference type="InterPro" id="IPR013249">
    <property type="entry name" value="RNA_pol_sigma70_r4_t2"/>
</dbReference>
<dbReference type="SUPFAM" id="SSF88946">
    <property type="entry name" value="Sigma2 domain of RNA polymerase sigma factors"/>
    <property type="match status" value="1"/>
</dbReference>
<dbReference type="NCBIfam" id="TIGR02937">
    <property type="entry name" value="sigma70-ECF"/>
    <property type="match status" value="1"/>
</dbReference>
<comment type="caution">
    <text evidence="7">The sequence shown here is derived from an EMBL/GenBank/DDBJ whole genome shotgun (WGS) entry which is preliminary data.</text>
</comment>
<dbReference type="InterPro" id="IPR036388">
    <property type="entry name" value="WH-like_DNA-bd_sf"/>
</dbReference>
<keyword evidence="4" id="KW-0804">Transcription</keyword>
<dbReference type="EMBL" id="JAUSSU010000013">
    <property type="protein sequence ID" value="MDQ0115923.1"/>
    <property type="molecule type" value="Genomic_DNA"/>
</dbReference>
<protein>
    <submittedName>
        <fullName evidence="7">RNA polymerase sigma-70 factor (ECF subfamily)</fullName>
    </submittedName>
</protein>
<dbReference type="Pfam" id="PF08281">
    <property type="entry name" value="Sigma70_r4_2"/>
    <property type="match status" value="1"/>
</dbReference>
<dbReference type="CDD" id="cd06171">
    <property type="entry name" value="Sigma70_r4"/>
    <property type="match status" value="1"/>
</dbReference>
<evidence type="ECO:0000259" key="6">
    <source>
        <dbReference type="Pfam" id="PF08281"/>
    </source>
</evidence>
<evidence type="ECO:0000256" key="3">
    <source>
        <dbReference type="ARBA" id="ARBA00023082"/>
    </source>
</evidence>
<evidence type="ECO:0000259" key="5">
    <source>
        <dbReference type="Pfam" id="PF04542"/>
    </source>
</evidence>
<evidence type="ECO:0000313" key="7">
    <source>
        <dbReference type="EMBL" id="MDQ0115923.1"/>
    </source>
</evidence>
<dbReference type="Proteomes" id="UP001229346">
    <property type="component" value="Unassembled WGS sequence"/>
</dbReference>
<evidence type="ECO:0000256" key="1">
    <source>
        <dbReference type="ARBA" id="ARBA00010641"/>
    </source>
</evidence>
<dbReference type="Pfam" id="PF04542">
    <property type="entry name" value="Sigma70_r2"/>
    <property type="match status" value="1"/>
</dbReference>
<keyword evidence="2" id="KW-0805">Transcription regulation</keyword>
<dbReference type="PANTHER" id="PTHR43133">
    <property type="entry name" value="RNA POLYMERASE ECF-TYPE SIGMA FACTO"/>
    <property type="match status" value="1"/>
</dbReference>
<accession>A0ABT9U8L5</accession>
<dbReference type="InterPro" id="IPR007627">
    <property type="entry name" value="RNA_pol_sigma70_r2"/>
</dbReference>
<proteinExistence type="inferred from homology"/>
<sequence length="225" mass="26071">MFLYVKPFLALARLISMDVRTGREGMEDRDECASAAIRGDEEALLRRIDMDKRQLYGIAFAYMRNEEDALEAIQETVCRVWAKRRTLREAKYFTTWTIRILIRVCMDEKKKRKREQQQSTIDASRMQRTIEANDEEEDAAARLDMAAQVQALPAKYRMVVVLKYYRDMTIMEIAELLEKPDGSIRTWLNKALKLLRSDMTKTGEVEAYVRGIGKREAAGRGDAAD</sequence>
<dbReference type="InterPro" id="IPR013324">
    <property type="entry name" value="RNA_pol_sigma_r3/r4-like"/>
</dbReference>
<dbReference type="PANTHER" id="PTHR43133:SF51">
    <property type="entry name" value="RNA POLYMERASE SIGMA FACTOR"/>
    <property type="match status" value="1"/>
</dbReference>
<keyword evidence="8" id="KW-1185">Reference proteome</keyword>
<reference evidence="7 8" key="1">
    <citation type="submission" date="2023-07" db="EMBL/GenBank/DDBJ databases">
        <title>Sorghum-associated microbial communities from plants grown in Nebraska, USA.</title>
        <authorList>
            <person name="Schachtman D."/>
        </authorList>
    </citation>
    <scope>NUCLEOTIDE SEQUENCE [LARGE SCALE GENOMIC DNA]</scope>
    <source>
        <strain evidence="7 8">CC482</strain>
    </source>
</reference>
<evidence type="ECO:0000313" key="8">
    <source>
        <dbReference type="Proteomes" id="UP001229346"/>
    </source>
</evidence>
<feature type="domain" description="RNA polymerase sigma factor 70 region 4 type 2" evidence="6">
    <location>
        <begin position="146"/>
        <end position="195"/>
    </location>
</feature>
<dbReference type="InterPro" id="IPR014284">
    <property type="entry name" value="RNA_pol_sigma-70_dom"/>
</dbReference>
<dbReference type="InterPro" id="IPR039425">
    <property type="entry name" value="RNA_pol_sigma-70-like"/>
</dbReference>
<evidence type="ECO:0000256" key="4">
    <source>
        <dbReference type="ARBA" id="ARBA00023163"/>
    </source>
</evidence>